<dbReference type="PROSITE" id="PS00480">
    <property type="entry name" value="CITRATE_SYNTHASE"/>
    <property type="match status" value="1"/>
</dbReference>
<dbReference type="PIRSF" id="PIRSF001369">
    <property type="entry name" value="Citrate_synth"/>
    <property type="match status" value="1"/>
</dbReference>
<dbReference type="EMBL" id="CP031442">
    <property type="protein sequence ID" value="AXM07158.1"/>
    <property type="molecule type" value="Genomic_DNA"/>
</dbReference>
<name>A0A2B7I2L5_CUTAC</name>
<evidence type="ECO:0000256" key="5">
    <source>
        <dbReference type="ARBA" id="ARBA00049288"/>
    </source>
</evidence>
<dbReference type="GeneID" id="92858213"/>
<reference evidence="11 14" key="2">
    <citation type="submission" date="2018-08" db="EMBL/GenBank/DDBJ databases">
        <title>Genome sequencing of Cutibacterium acnes KCOM 1315.</title>
        <authorList>
            <person name="Kook J.-K."/>
            <person name="Park S.-N."/>
            <person name="Lim Y.K."/>
        </authorList>
    </citation>
    <scope>NUCLEOTIDE SEQUENCE [LARGE SCALE GENOMIC DNA]</scope>
    <source>
        <strain evidence="11 14">KCOM 1315</strain>
    </source>
</reference>
<dbReference type="InterPro" id="IPR036969">
    <property type="entry name" value="Citrate_synthase_sf"/>
</dbReference>
<evidence type="ECO:0000313" key="11">
    <source>
        <dbReference type="EMBL" id="AXM07158.1"/>
    </source>
</evidence>
<organism evidence="12 13">
    <name type="scientific">Cutibacterium acnes</name>
    <name type="common">Propionibacterium acnes</name>
    <dbReference type="NCBI Taxonomy" id="1747"/>
    <lineage>
        <taxon>Bacteria</taxon>
        <taxon>Bacillati</taxon>
        <taxon>Actinomycetota</taxon>
        <taxon>Actinomycetes</taxon>
        <taxon>Propionibacteriales</taxon>
        <taxon>Propionibacteriaceae</taxon>
        <taxon>Cutibacterium</taxon>
    </lineage>
</organism>
<evidence type="ECO:0000313" key="12">
    <source>
        <dbReference type="EMBL" id="PGF31428.1"/>
    </source>
</evidence>
<comment type="catalytic activity">
    <reaction evidence="5 9">
        <text>oxaloacetate + acetyl-CoA + H2O = citrate + CoA + H(+)</text>
        <dbReference type="Rhea" id="RHEA:16845"/>
        <dbReference type="ChEBI" id="CHEBI:15377"/>
        <dbReference type="ChEBI" id="CHEBI:15378"/>
        <dbReference type="ChEBI" id="CHEBI:16452"/>
        <dbReference type="ChEBI" id="CHEBI:16947"/>
        <dbReference type="ChEBI" id="CHEBI:57287"/>
        <dbReference type="ChEBI" id="CHEBI:57288"/>
        <dbReference type="EC" id="2.3.3.16"/>
    </reaction>
</comment>
<evidence type="ECO:0000313" key="14">
    <source>
        <dbReference type="Proteomes" id="UP000256621"/>
    </source>
</evidence>
<dbReference type="PANTHER" id="PTHR42871:SF1">
    <property type="entry name" value="CITRATE SYNTHASE"/>
    <property type="match status" value="1"/>
</dbReference>
<dbReference type="InterPro" id="IPR016143">
    <property type="entry name" value="Citrate_synth-like_sm_a-sub"/>
</dbReference>
<feature type="active site" evidence="8">
    <location>
        <position position="305"/>
    </location>
</feature>
<dbReference type="Proteomes" id="UP000256621">
    <property type="component" value="Chromosome"/>
</dbReference>
<dbReference type="Gene3D" id="1.10.230.10">
    <property type="entry name" value="Cytochrome P450-Terp, domain 2"/>
    <property type="match status" value="1"/>
</dbReference>
<evidence type="ECO:0000256" key="2">
    <source>
        <dbReference type="ARBA" id="ARBA00010566"/>
    </source>
</evidence>
<dbReference type="PRINTS" id="PR00143">
    <property type="entry name" value="CITRTSNTHASE"/>
</dbReference>
<comment type="pathway">
    <text evidence="1 9">Carbohydrate metabolism; tricarboxylic acid cycle; isocitrate from oxaloacetate: step 1/2.</text>
</comment>
<dbReference type="CDD" id="cd06114">
    <property type="entry name" value="EcCS_like"/>
    <property type="match status" value="1"/>
</dbReference>
<keyword evidence="11" id="KW-0012">Acyltransferase</keyword>
<protein>
    <recommendedName>
        <fullName evidence="6 7">Citrate synthase</fullName>
    </recommendedName>
</protein>
<sequence>MGSSARFVDEDTHLDFSKVVATDGQVGYDVAGLLNKTGNVMIDPGFVNTASCESQITYIDGEQGVLRYRGYPIEQLAEQSTFLETAYLVLYGELPSKAQLDGFEERIRRTTLIDERMRDLFRCFPRRSHPMPVLAAGIMALSTFSQKSSGTDPDQIEAATTRLIAKVPTLAAFGYKNSMGQPTLYPDNSLSYVQNFIRMSFGFPTEPYEFNDEITRALETLLILHVDHEQNCSTSTVRMVASSGANMYAAVAAGVNALSGPKHGGANQAVLEMLQFIRDSGMTTKEFVRKVKDKESDIKLMGFGHRIYKNYDPRAAIIKKHADRIMELHTGREDLLEIAKELEETALNDDYFKERKLYPNVDFYTGLIYEAMGFPMNMFTVLFALGRLPGWIAQYREQVASGGNKIWRPRQIFTGSDKRDYVPLNKRA</sequence>
<dbReference type="AlphaFoldDB" id="A0A2B7I2L5"/>
<dbReference type="GO" id="GO:0036440">
    <property type="term" value="F:citrate synthase activity"/>
    <property type="evidence" value="ECO:0007669"/>
    <property type="project" value="UniProtKB-EC"/>
</dbReference>
<evidence type="ECO:0000256" key="3">
    <source>
        <dbReference type="ARBA" id="ARBA00022532"/>
    </source>
</evidence>
<evidence type="ECO:0000256" key="6">
    <source>
        <dbReference type="NCBIfam" id="TIGR01798"/>
    </source>
</evidence>
<reference evidence="12 13" key="1">
    <citation type="submission" date="2017-02" db="EMBL/GenBank/DDBJ databases">
        <title>Prevalence of linear plasmids in Cutibacterium acnes isolates obtained from cancerous prostatic tissue.</title>
        <authorList>
            <person name="Davidsson S."/>
            <person name="Bruggemann H."/>
        </authorList>
    </citation>
    <scope>NUCLEOTIDE SEQUENCE [LARGE SCALE GENOMIC DNA]</scope>
    <source>
        <strain evidence="12 13">11-78</strain>
    </source>
</reference>
<dbReference type="InterPro" id="IPR019810">
    <property type="entry name" value="Citrate_synthase_AS"/>
</dbReference>
<keyword evidence="3 9" id="KW-0816">Tricarboxylic acid cycle</keyword>
<dbReference type="Proteomes" id="UP000226191">
    <property type="component" value="Unassembled WGS sequence"/>
</dbReference>
<dbReference type="NCBIfam" id="TIGR01798">
    <property type="entry name" value="cit_synth_I"/>
    <property type="match status" value="1"/>
</dbReference>
<dbReference type="EMBL" id="MVCE01000010">
    <property type="protein sequence ID" value="PGF31428.1"/>
    <property type="molecule type" value="Genomic_DNA"/>
</dbReference>
<dbReference type="InterPro" id="IPR024176">
    <property type="entry name" value="Citrate_synthase_bac-typ"/>
</dbReference>
<dbReference type="OrthoDB" id="9800864at2"/>
<dbReference type="PANTHER" id="PTHR42871">
    <property type="entry name" value="CITRATE SYNTHASE"/>
    <property type="match status" value="1"/>
</dbReference>
<dbReference type="Gene3D" id="1.10.580.10">
    <property type="entry name" value="Citrate Synthase, domain 1"/>
    <property type="match status" value="1"/>
</dbReference>
<dbReference type="InterPro" id="IPR016142">
    <property type="entry name" value="Citrate_synth-like_lrg_a-sub"/>
</dbReference>
<evidence type="ECO:0000256" key="8">
    <source>
        <dbReference type="PIRSR" id="PIRSR001369-1"/>
    </source>
</evidence>
<evidence type="ECO:0000256" key="7">
    <source>
        <dbReference type="PIRNR" id="PIRNR001369"/>
    </source>
</evidence>
<dbReference type="NCBIfam" id="NF004126">
    <property type="entry name" value="PRK05614.1"/>
    <property type="match status" value="1"/>
</dbReference>
<keyword evidence="4 7" id="KW-0808">Transferase</keyword>
<proteinExistence type="inferred from homology"/>
<dbReference type="OMA" id="VLEWLFK"/>
<feature type="active site" evidence="8">
    <location>
        <position position="362"/>
    </location>
</feature>
<dbReference type="InterPro" id="IPR002020">
    <property type="entry name" value="Citrate_synthase"/>
</dbReference>
<evidence type="ECO:0000256" key="9">
    <source>
        <dbReference type="RuleBase" id="RU003370"/>
    </source>
</evidence>
<dbReference type="GO" id="GO:0005737">
    <property type="term" value="C:cytoplasm"/>
    <property type="evidence" value="ECO:0007669"/>
    <property type="project" value="InterPro"/>
</dbReference>
<dbReference type="RefSeq" id="WP_002516561.1">
    <property type="nucleotide sequence ID" value="NZ_AP019664.1"/>
</dbReference>
<evidence type="ECO:0000256" key="10">
    <source>
        <dbReference type="RuleBase" id="RU003406"/>
    </source>
</evidence>
<evidence type="ECO:0000256" key="4">
    <source>
        <dbReference type="ARBA" id="ARBA00022679"/>
    </source>
</evidence>
<dbReference type="GO" id="GO:0006099">
    <property type="term" value="P:tricarboxylic acid cycle"/>
    <property type="evidence" value="ECO:0007669"/>
    <property type="project" value="UniProtKB-UniRule"/>
</dbReference>
<dbReference type="SUPFAM" id="SSF48256">
    <property type="entry name" value="Citrate synthase"/>
    <property type="match status" value="1"/>
</dbReference>
<evidence type="ECO:0000313" key="13">
    <source>
        <dbReference type="Proteomes" id="UP000226191"/>
    </source>
</evidence>
<comment type="similarity">
    <text evidence="2 7 10">Belongs to the citrate synthase family.</text>
</comment>
<dbReference type="InterPro" id="IPR010953">
    <property type="entry name" value="Citrate_synthase_typ-I"/>
</dbReference>
<dbReference type="Pfam" id="PF00285">
    <property type="entry name" value="Citrate_synt"/>
    <property type="match status" value="1"/>
</dbReference>
<evidence type="ECO:0000256" key="1">
    <source>
        <dbReference type="ARBA" id="ARBA00004751"/>
    </source>
</evidence>
<dbReference type="FunFam" id="1.10.230.10:FF:000002">
    <property type="entry name" value="Citrate synthase"/>
    <property type="match status" value="1"/>
</dbReference>
<gene>
    <name evidence="12" type="ORF">B1B09_12430</name>
    <name evidence="11" type="ORF">DXN06_08455</name>
</gene>
<accession>A0A2B7I2L5</accession>